<accession>A0A1B6K902</accession>
<organism evidence="2">
    <name type="scientific">Graphocephala atropunctata</name>
    <dbReference type="NCBI Taxonomy" id="36148"/>
    <lineage>
        <taxon>Eukaryota</taxon>
        <taxon>Metazoa</taxon>
        <taxon>Ecdysozoa</taxon>
        <taxon>Arthropoda</taxon>
        <taxon>Hexapoda</taxon>
        <taxon>Insecta</taxon>
        <taxon>Pterygota</taxon>
        <taxon>Neoptera</taxon>
        <taxon>Paraneoptera</taxon>
        <taxon>Hemiptera</taxon>
        <taxon>Auchenorrhyncha</taxon>
        <taxon>Membracoidea</taxon>
        <taxon>Cicadellidae</taxon>
        <taxon>Cicadellinae</taxon>
        <taxon>Cicadellini</taxon>
        <taxon>Graphocephala</taxon>
    </lineage>
</organism>
<feature type="non-terminal residue" evidence="2">
    <location>
        <position position="1"/>
    </location>
</feature>
<gene>
    <name evidence="2" type="ORF">g.3739</name>
</gene>
<dbReference type="AlphaFoldDB" id="A0A1B6K902"/>
<keyword evidence="1" id="KW-0175">Coiled coil</keyword>
<evidence type="ECO:0000313" key="2">
    <source>
        <dbReference type="EMBL" id="JAT07939.1"/>
    </source>
</evidence>
<sequence length="276" mass="31393">TGSSHKLSRKKIDKLEKNILLLESKLETQKETACKDSACDVRIPTTHIPEKMLAPINHQLPFTLEFIEFKKRQDDMEFELDLLKKKLEQYPNDSQRTSTSASNIQDVVLRTESATHCKTNKGKYLTLSKSPIGFNFDRSKIKHQIKRNNHFSVSLQVAKSKQTVPFCVNKKPLLFQPSKQTGHFQVPSPTPMNDNVSHSHLVKTQAKKTISPPTSAKVLKEGETYEEFFTKNVDQYIRQSIVLTSGRDLNMTSFNFTEGASQTLSKKLHRNTTEGA</sequence>
<dbReference type="EMBL" id="GEBQ01032038">
    <property type="protein sequence ID" value="JAT07939.1"/>
    <property type="molecule type" value="Transcribed_RNA"/>
</dbReference>
<protein>
    <submittedName>
        <fullName evidence="2">Uncharacterized protein</fullName>
    </submittedName>
</protein>
<name>A0A1B6K902_9HEMI</name>
<reference evidence="2" key="1">
    <citation type="submission" date="2015-11" db="EMBL/GenBank/DDBJ databases">
        <title>De novo transcriptome assembly of four potential Pierce s Disease insect vectors from Arizona vineyards.</title>
        <authorList>
            <person name="Tassone E.E."/>
        </authorList>
    </citation>
    <scope>NUCLEOTIDE SEQUENCE</scope>
</reference>
<feature type="coiled-coil region" evidence="1">
    <location>
        <begin position="5"/>
        <end position="32"/>
    </location>
</feature>
<proteinExistence type="predicted"/>
<evidence type="ECO:0000256" key="1">
    <source>
        <dbReference type="SAM" id="Coils"/>
    </source>
</evidence>
<feature type="non-terminal residue" evidence="2">
    <location>
        <position position="276"/>
    </location>
</feature>